<accession>A0A428ZAX9</accession>
<dbReference type="Pfam" id="PF09997">
    <property type="entry name" value="DUF2238"/>
    <property type="match status" value="1"/>
</dbReference>
<sequence length="206" mass="22396">MRARQEPKALLAVVLIAVAFSGVGPRLYGTWLLEATPVAVGCVILVVTYSRFQFTPLVYRALAFGALWIALGAHYSYADALPGEWLQAWLRLDRNSYDRIGHVAQGALSALVIRELLLRVSRSRRGWWLTIVVTSASLGTSAGFELIEAFAASVTGRVGTVYLGTQGDPLDAEWDMLRALAGAVLSQLLLRQAHDRQIETTTAAAV</sequence>
<feature type="transmembrane region" description="Helical" evidence="1">
    <location>
        <begin position="57"/>
        <end position="77"/>
    </location>
</feature>
<keyword evidence="1" id="KW-0812">Transmembrane</keyword>
<evidence type="ECO:0000313" key="2">
    <source>
        <dbReference type="EMBL" id="RSM85237.1"/>
    </source>
</evidence>
<dbReference type="InterPro" id="IPR014509">
    <property type="entry name" value="YjdF-like"/>
</dbReference>
<reference evidence="2 3" key="1">
    <citation type="submission" date="2018-05" db="EMBL/GenBank/DDBJ databases">
        <title>Evolution of GPA BGCs.</title>
        <authorList>
            <person name="Waglechner N."/>
            <person name="Wright G.D."/>
        </authorList>
    </citation>
    <scope>NUCLEOTIDE SEQUENCE [LARGE SCALE GENOMIC DNA]</scope>
    <source>
        <strain evidence="2 3">A82846</strain>
    </source>
</reference>
<comment type="caution">
    <text evidence="2">The sequence shown here is derived from an EMBL/GenBank/DDBJ whole genome shotgun (WGS) entry which is preliminary data.</text>
</comment>
<dbReference type="OrthoDB" id="9786473at2"/>
<keyword evidence="1" id="KW-0472">Membrane</keyword>
<dbReference type="EMBL" id="QHKI01000013">
    <property type="protein sequence ID" value="RSM85237.1"/>
    <property type="molecule type" value="Genomic_DNA"/>
</dbReference>
<name>A0A428ZAX9_KIBAR</name>
<protein>
    <submittedName>
        <fullName evidence="2">DUF2238 domain-containing protein</fullName>
    </submittedName>
</protein>
<feature type="transmembrane region" description="Helical" evidence="1">
    <location>
        <begin position="31"/>
        <end position="50"/>
    </location>
</feature>
<evidence type="ECO:0000313" key="3">
    <source>
        <dbReference type="Proteomes" id="UP000287547"/>
    </source>
</evidence>
<dbReference type="Proteomes" id="UP000287547">
    <property type="component" value="Unassembled WGS sequence"/>
</dbReference>
<dbReference type="PIRSF" id="PIRSF020606">
    <property type="entry name" value="UCP020606"/>
    <property type="match status" value="1"/>
</dbReference>
<dbReference type="RefSeq" id="WP_037267620.1">
    <property type="nucleotide sequence ID" value="NZ_QHKI01000013.1"/>
</dbReference>
<evidence type="ECO:0000256" key="1">
    <source>
        <dbReference type="SAM" id="Phobius"/>
    </source>
</evidence>
<keyword evidence="1" id="KW-1133">Transmembrane helix</keyword>
<dbReference type="InterPro" id="IPR058534">
    <property type="entry name" value="YjdF"/>
</dbReference>
<gene>
    <name evidence="2" type="ORF">DMH04_18275</name>
</gene>
<proteinExistence type="predicted"/>
<dbReference type="AlphaFoldDB" id="A0A428ZAX9"/>
<organism evidence="2 3">
    <name type="scientific">Kibdelosporangium aridum</name>
    <dbReference type="NCBI Taxonomy" id="2030"/>
    <lineage>
        <taxon>Bacteria</taxon>
        <taxon>Bacillati</taxon>
        <taxon>Actinomycetota</taxon>
        <taxon>Actinomycetes</taxon>
        <taxon>Pseudonocardiales</taxon>
        <taxon>Pseudonocardiaceae</taxon>
        <taxon>Kibdelosporangium</taxon>
    </lineage>
</organism>